<evidence type="ECO:0000256" key="1">
    <source>
        <dbReference type="ARBA" id="ARBA00022669"/>
    </source>
</evidence>
<dbReference type="InterPro" id="IPR051940">
    <property type="entry name" value="Chitin_bind-dev_reg"/>
</dbReference>
<feature type="domain" description="Chitin-binding type-2" evidence="6">
    <location>
        <begin position="331"/>
        <end position="387"/>
    </location>
</feature>
<sequence length="450" mass="49514">QHISDVIGSGEATAHASATTHRYITWVQCGSVTRASNSIREMLSALPITLILTLLVRESIQACAPYCSGHKAGDKVRDPTDCTKYYVCINAGGQVIPSTEPEDCTDGDYFEYHRSRCEPISGAPVGFCSPLCNPCVPYCEHAGQLTPDPFDCSIYYVCLDDGHLLQQDCPSDAGYFNFRTGDCVDDDSVCYGYCDICKPHCVANGEKVPDPFDCHNFYQCSPPDAILGTCPHDGVFNRVSHYCESDAECIVRESIQACAPYCSGHKAGDKVRDPTDCTKYYVCINAGGQLIPSTEPEDCTDGDYFEYHRSRCEPISGAPVNFCSPLCNPCVPYCEHAGQLTPDPFDCSIYYVCLDDGHLLQQDCPYDAGYFNFRTGDCVDDDSVCYGYCDICKPHCVANGEKVPDPFDCHNFYQCFPPDAILGTCPHDGVFNRVSHYCESDAECIVDCQT</sequence>
<dbReference type="InterPro" id="IPR002557">
    <property type="entry name" value="Chitin-bd_dom"/>
</dbReference>
<evidence type="ECO:0000313" key="7">
    <source>
        <dbReference type="EMBL" id="KAG7176128.1"/>
    </source>
</evidence>
<dbReference type="Proteomes" id="UP000747542">
    <property type="component" value="Unassembled WGS sequence"/>
</dbReference>
<keyword evidence="5" id="KW-0325">Glycoprotein</keyword>
<organism evidence="7 8">
    <name type="scientific">Homarus americanus</name>
    <name type="common">American lobster</name>
    <dbReference type="NCBI Taxonomy" id="6706"/>
    <lineage>
        <taxon>Eukaryota</taxon>
        <taxon>Metazoa</taxon>
        <taxon>Ecdysozoa</taxon>
        <taxon>Arthropoda</taxon>
        <taxon>Crustacea</taxon>
        <taxon>Multicrustacea</taxon>
        <taxon>Malacostraca</taxon>
        <taxon>Eumalacostraca</taxon>
        <taxon>Eucarida</taxon>
        <taxon>Decapoda</taxon>
        <taxon>Pleocyemata</taxon>
        <taxon>Astacidea</taxon>
        <taxon>Nephropoidea</taxon>
        <taxon>Nephropidae</taxon>
        <taxon>Homarus</taxon>
    </lineage>
</organism>
<keyword evidence="2" id="KW-0732">Signal</keyword>
<name>A0A8J5NAU9_HOMAM</name>
<gene>
    <name evidence="7" type="primary">Pe48-L2</name>
    <name evidence="7" type="ORF">Hamer_G020973</name>
</gene>
<comment type="caution">
    <text evidence="7">The sequence shown here is derived from an EMBL/GenBank/DDBJ whole genome shotgun (WGS) entry which is preliminary data.</text>
</comment>
<keyword evidence="4" id="KW-1015">Disulfide bond</keyword>
<accession>A0A8J5NAU9</accession>
<dbReference type="EMBL" id="JAHLQT010004117">
    <property type="protein sequence ID" value="KAG7176128.1"/>
    <property type="molecule type" value="Genomic_DNA"/>
</dbReference>
<dbReference type="SMART" id="SM00494">
    <property type="entry name" value="ChtBD2"/>
    <property type="match status" value="6"/>
</dbReference>
<dbReference type="InterPro" id="IPR036508">
    <property type="entry name" value="Chitin-bd_dom_sf"/>
</dbReference>
<evidence type="ECO:0000259" key="6">
    <source>
        <dbReference type="PROSITE" id="PS50940"/>
    </source>
</evidence>
<dbReference type="GO" id="GO:0005576">
    <property type="term" value="C:extracellular region"/>
    <property type="evidence" value="ECO:0007669"/>
    <property type="project" value="InterPro"/>
</dbReference>
<keyword evidence="8" id="KW-1185">Reference proteome</keyword>
<evidence type="ECO:0000256" key="5">
    <source>
        <dbReference type="ARBA" id="ARBA00023180"/>
    </source>
</evidence>
<reference evidence="7" key="1">
    <citation type="journal article" date="2021" name="Sci. Adv.">
        <title>The American lobster genome reveals insights on longevity, neural, and immune adaptations.</title>
        <authorList>
            <person name="Polinski J.M."/>
            <person name="Zimin A.V."/>
            <person name="Clark K.F."/>
            <person name="Kohn A.B."/>
            <person name="Sadowski N."/>
            <person name="Timp W."/>
            <person name="Ptitsyn A."/>
            <person name="Khanna P."/>
            <person name="Romanova D.Y."/>
            <person name="Williams P."/>
            <person name="Greenwood S.J."/>
            <person name="Moroz L.L."/>
            <person name="Walt D.R."/>
            <person name="Bodnar A.G."/>
        </authorList>
    </citation>
    <scope>NUCLEOTIDE SEQUENCE</scope>
    <source>
        <strain evidence="7">GMGI-L3</strain>
    </source>
</reference>
<proteinExistence type="predicted"/>
<dbReference type="AlphaFoldDB" id="A0A8J5NAU9"/>
<dbReference type="SUPFAM" id="SSF57625">
    <property type="entry name" value="Invertebrate chitin-binding proteins"/>
    <property type="match status" value="4"/>
</dbReference>
<dbReference type="GO" id="GO:0008061">
    <property type="term" value="F:chitin binding"/>
    <property type="evidence" value="ECO:0007669"/>
    <property type="project" value="UniProtKB-KW"/>
</dbReference>
<evidence type="ECO:0000256" key="3">
    <source>
        <dbReference type="ARBA" id="ARBA00022737"/>
    </source>
</evidence>
<dbReference type="PROSITE" id="PS50940">
    <property type="entry name" value="CHIT_BIND_II"/>
    <property type="match status" value="6"/>
</dbReference>
<dbReference type="PANTHER" id="PTHR23301">
    <property type="entry name" value="CHITIN BINDING PERITROPHIN-A"/>
    <property type="match status" value="1"/>
</dbReference>
<protein>
    <submittedName>
        <fullName evidence="7">Peritrophin-48-like 2</fullName>
    </submittedName>
</protein>
<evidence type="ECO:0000256" key="2">
    <source>
        <dbReference type="ARBA" id="ARBA00022729"/>
    </source>
</evidence>
<feature type="domain" description="Chitin-binding type-2" evidence="6">
    <location>
        <begin position="259"/>
        <end position="325"/>
    </location>
</feature>
<feature type="domain" description="Chitin-binding type-2" evidence="6">
    <location>
        <begin position="64"/>
        <end position="130"/>
    </location>
</feature>
<feature type="domain" description="Chitin-binding type-2" evidence="6">
    <location>
        <begin position="198"/>
        <end position="251"/>
    </location>
</feature>
<dbReference type="Pfam" id="PF01607">
    <property type="entry name" value="CBM_14"/>
    <property type="match status" value="5"/>
</dbReference>
<evidence type="ECO:0000256" key="4">
    <source>
        <dbReference type="ARBA" id="ARBA00023157"/>
    </source>
</evidence>
<evidence type="ECO:0000313" key="8">
    <source>
        <dbReference type="Proteomes" id="UP000747542"/>
    </source>
</evidence>
<keyword evidence="1" id="KW-0147">Chitin-binding</keyword>
<feature type="non-terminal residue" evidence="7">
    <location>
        <position position="450"/>
    </location>
</feature>
<keyword evidence="3" id="KW-0677">Repeat</keyword>
<dbReference type="Gene3D" id="2.170.140.10">
    <property type="entry name" value="Chitin binding domain"/>
    <property type="match status" value="3"/>
</dbReference>
<dbReference type="PANTHER" id="PTHR23301:SF106">
    <property type="entry name" value="CHITIN-BINDING TYPE-2 DOMAIN-CONTAINING PROTEIN-RELATED"/>
    <property type="match status" value="1"/>
</dbReference>
<feature type="domain" description="Chitin-binding type-2" evidence="6">
    <location>
        <begin position="136"/>
        <end position="192"/>
    </location>
</feature>
<feature type="domain" description="Chitin-binding type-2" evidence="6">
    <location>
        <begin position="393"/>
        <end position="446"/>
    </location>
</feature>